<dbReference type="Proteomes" id="UP000290174">
    <property type="component" value="Unassembled WGS sequence"/>
</dbReference>
<reference evidence="2 3" key="1">
    <citation type="submission" date="2018-11" db="EMBL/GenBank/DDBJ databases">
        <title>Bradyrhizobium sp. nov., isolated from effective nodules of peanut in China.</title>
        <authorList>
            <person name="Li Y."/>
        </authorList>
    </citation>
    <scope>NUCLEOTIDE SEQUENCE [LARGE SCALE GENOMIC DNA]</scope>
    <source>
        <strain evidence="2 3">CCBAU 51770</strain>
    </source>
</reference>
<organism evidence="2 3">
    <name type="scientific">Bradyrhizobium zhanjiangense</name>
    <dbReference type="NCBI Taxonomy" id="1325107"/>
    <lineage>
        <taxon>Bacteria</taxon>
        <taxon>Pseudomonadati</taxon>
        <taxon>Pseudomonadota</taxon>
        <taxon>Alphaproteobacteria</taxon>
        <taxon>Hyphomicrobiales</taxon>
        <taxon>Nitrobacteraceae</taxon>
        <taxon>Bradyrhizobium</taxon>
    </lineage>
</organism>
<keyword evidence="1" id="KW-1133">Transmembrane helix</keyword>
<feature type="transmembrane region" description="Helical" evidence="1">
    <location>
        <begin position="40"/>
        <end position="61"/>
    </location>
</feature>
<gene>
    <name evidence="2" type="ORF">EAS61_29030</name>
</gene>
<evidence type="ECO:0000313" key="3">
    <source>
        <dbReference type="Proteomes" id="UP000290174"/>
    </source>
</evidence>
<evidence type="ECO:0000313" key="2">
    <source>
        <dbReference type="EMBL" id="RXG88718.1"/>
    </source>
</evidence>
<protein>
    <submittedName>
        <fullName evidence="2">Uncharacterized protein</fullName>
    </submittedName>
</protein>
<proteinExistence type="predicted"/>
<keyword evidence="1" id="KW-0472">Membrane</keyword>
<comment type="caution">
    <text evidence="2">The sequence shown here is derived from an EMBL/GenBank/DDBJ whole genome shotgun (WGS) entry which is preliminary data.</text>
</comment>
<evidence type="ECO:0000256" key="1">
    <source>
        <dbReference type="SAM" id="Phobius"/>
    </source>
</evidence>
<sequence length="62" mass="6797">MSEAKAPKALAESVCRRSPNRAAWMGNTMFERDGNLLSQLLLYAIMLLILASLMIAAWQTAG</sequence>
<dbReference type="AlphaFoldDB" id="A0A4Q0QDL0"/>
<accession>A0A4Q0QDL0</accession>
<dbReference type="EMBL" id="RKMK01000035">
    <property type="protein sequence ID" value="RXG88718.1"/>
    <property type="molecule type" value="Genomic_DNA"/>
</dbReference>
<name>A0A4Q0QDL0_9BRAD</name>
<keyword evidence="1" id="KW-0812">Transmembrane</keyword>